<dbReference type="PROSITE" id="PS51085">
    <property type="entry name" value="2FE2S_FER_2"/>
    <property type="match status" value="1"/>
</dbReference>
<dbReference type="InterPro" id="IPR036010">
    <property type="entry name" value="2Fe-2S_ferredoxin-like_sf"/>
</dbReference>
<organism evidence="2 3">
    <name type="scientific">Adhaeribacter swui</name>
    <dbReference type="NCBI Taxonomy" id="2086471"/>
    <lineage>
        <taxon>Bacteria</taxon>
        <taxon>Pseudomonadati</taxon>
        <taxon>Bacteroidota</taxon>
        <taxon>Cytophagia</taxon>
        <taxon>Cytophagales</taxon>
        <taxon>Hymenobacteraceae</taxon>
        <taxon>Adhaeribacter</taxon>
    </lineage>
</organism>
<dbReference type="CDD" id="cd00207">
    <property type="entry name" value="fer2"/>
    <property type="match status" value="1"/>
</dbReference>
<name>A0A7G7G704_9BACT</name>
<gene>
    <name evidence="2" type="ORF">HUW51_09410</name>
</gene>
<dbReference type="KEGG" id="aswu:HUW51_09410"/>
<dbReference type="Proteomes" id="UP000515237">
    <property type="component" value="Chromosome"/>
</dbReference>
<sequence>MPILRIQNLFGKAINVASDQTVLQAILESGLDWMHACGAKGRCTTCRLIVTSGNEYLTALSAAEQKFRNQDRLKDNERLLCQCMLPHGEVSGYIPEQTKFPHINYSE</sequence>
<feature type="domain" description="2Fe-2S ferredoxin-type" evidence="1">
    <location>
        <begin position="4"/>
        <end position="98"/>
    </location>
</feature>
<dbReference type="Gene3D" id="3.10.20.30">
    <property type="match status" value="1"/>
</dbReference>
<dbReference type="RefSeq" id="WP_185273715.1">
    <property type="nucleotide sequence ID" value="NZ_CP055156.1"/>
</dbReference>
<evidence type="ECO:0000313" key="3">
    <source>
        <dbReference type="Proteomes" id="UP000515237"/>
    </source>
</evidence>
<reference evidence="2 3" key="1">
    <citation type="journal article" date="2018" name="Int. J. Syst. Evol. Microbiol.">
        <title>Adhaeribacter swui sp. nov., isolated from wet mud.</title>
        <authorList>
            <person name="Kim D.U."/>
            <person name="Kim K.W."/>
            <person name="Kang M.S."/>
            <person name="Kim J.Y."/>
            <person name="Jang J.H."/>
            <person name="Kim M.K."/>
        </authorList>
    </citation>
    <scope>NUCLEOTIDE SEQUENCE [LARGE SCALE GENOMIC DNA]</scope>
    <source>
        <strain evidence="2 3">KCTC 52873</strain>
    </source>
</reference>
<dbReference type="Pfam" id="PF00111">
    <property type="entry name" value="Fer2"/>
    <property type="match status" value="1"/>
</dbReference>
<evidence type="ECO:0000259" key="1">
    <source>
        <dbReference type="PROSITE" id="PS51085"/>
    </source>
</evidence>
<protein>
    <submittedName>
        <fullName evidence="2">(2Fe-2S)-binding protein</fullName>
    </submittedName>
</protein>
<dbReference type="EMBL" id="CP055156">
    <property type="protein sequence ID" value="QNF32938.1"/>
    <property type="molecule type" value="Genomic_DNA"/>
</dbReference>
<dbReference type="GO" id="GO:0051536">
    <property type="term" value="F:iron-sulfur cluster binding"/>
    <property type="evidence" value="ECO:0007669"/>
    <property type="project" value="InterPro"/>
</dbReference>
<proteinExistence type="predicted"/>
<dbReference type="InterPro" id="IPR001041">
    <property type="entry name" value="2Fe-2S_ferredoxin-type"/>
</dbReference>
<dbReference type="InterPro" id="IPR012675">
    <property type="entry name" value="Beta-grasp_dom_sf"/>
</dbReference>
<evidence type="ECO:0000313" key="2">
    <source>
        <dbReference type="EMBL" id="QNF32938.1"/>
    </source>
</evidence>
<dbReference type="AlphaFoldDB" id="A0A7G7G704"/>
<accession>A0A7G7G704</accession>
<keyword evidence="3" id="KW-1185">Reference proteome</keyword>
<dbReference type="SUPFAM" id="SSF54292">
    <property type="entry name" value="2Fe-2S ferredoxin-like"/>
    <property type="match status" value="1"/>
</dbReference>